<evidence type="ECO:0000313" key="2">
    <source>
        <dbReference type="EMBL" id="MFD2098759.1"/>
    </source>
</evidence>
<dbReference type="Proteomes" id="UP001597342">
    <property type="component" value="Unassembled WGS sequence"/>
</dbReference>
<evidence type="ECO:0000256" key="1">
    <source>
        <dbReference type="SAM" id="SignalP"/>
    </source>
</evidence>
<accession>A0ABW4XUX9</accession>
<proteinExistence type="predicted"/>
<dbReference type="RefSeq" id="WP_379829529.1">
    <property type="nucleotide sequence ID" value="NZ_JBHUHU010000001.1"/>
</dbReference>
<keyword evidence="1" id="KW-0732">Signal</keyword>
<sequence>MAPKSRVLVLVAFLFAINATFSQDCDNYYSKVTYALNHCKKAMEATNFEHQMYYAERALTAMEKADEFKGDCDCKKAYDKSFDTKQTLDKAIEPADWEAGRFFTKKALGQIHEIITFLDECTIGASSSITIADSGATTLEHQAHADENTTEDNTVTVSDNSMELEMIKVFEKHATDKLSTAEKAVAQLVELSKTIGANIDGDAVEPNSLASHQQAYLEKAKKILEEGIKNLGGEE</sequence>
<gene>
    <name evidence="2" type="ORF">ACFSJE_03165</name>
</gene>
<keyword evidence="3" id="KW-1185">Reference proteome</keyword>
<organism evidence="2 3">
    <name type="scientific">Flagellimonas iocasae</name>
    <dbReference type="NCBI Taxonomy" id="2055905"/>
    <lineage>
        <taxon>Bacteria</taxon>
        <taxon>Pseudomonadati</taxon>
        <taxon>Bacteroidota</taxon>
        <taxon>Flavobacteriia</taxon>
        <taxon>Flavobacteriales</taxon>
        <taxon>Flavobacteriaceae</taxon>
        <taxon>Flagellimonas</taxon>
    </lineage>
</organism>
<evidence type="ECO:0000313" key="3">
    <source>
        <dbReference type="Proteomes" id="UP001597342"/>
    </source>
</evidence>
<feature type="chain" id="PRO_5047423259" evidence="1">
    <location>
        <begin position="23"/>
        <end position="235"/>
    </location>
</feature>
<comment type="caution">
    <text evidence="2">The sequence shown here is derived from an EMBL/GenBank/DDBJ whole genome shotgun (WGS) entry which is preliminary data.</text>
</comment>
<reference evidence="3" key="1">
    <citation type="journal article" date="2019" name="Int. J. Syst. Evol. Microbiol.">
        <title>The Global Catalogue of Microorganisms (GCM) 10K type strain sequencing project: providing services to taxonomists for standard genome sequencing and annotation.</title>
        <authorList>
            <consortium name="The Broad Institute Genomics Platform"/>
            <consortium name="The Broad Institute Genome Sequencing Center for Infectious Disease"/>
            <person name="Wu L."/>
            <person name="Ma J."/>
        </authorList>
    </citation>
    <scope>NUCLEOTIDE SEQUENCE [LARGE SCALE GENOMIC DNA]</scope>
    <source>
        <strain evidence="3">JCM 3389</strain>
    </source>
</reference>
<feature type="signal peptide" evidence="1">
    <location>
        <begin position="1"/>
        <end position="22"/>
    </location>
</feature>
<dbReference type="EMBL" id="JBHUHU010000001">
    <property type="protein sequence ID" value="MFD2098759.1"/>
    <property type="molecule type" value="Genomic_DNA"/>
</dbReference>
<protein>
    <submittedName>
        <fullName evidence="2">Uncharacterized protein</fullName>
    </submittedName>
</protein>
<name>A0ABW4XUX9_9FLAO</name>